<dbReference type="AlphaFoldDB" id="A0AAV1ZER8"/>
<proteinExistence type="predicted"/>
<dbReference type="PANTHER" id="PTHR19143">
    <property type="entry name" value="FIBRINOGEN/TENASCIN/ANGIOPOEITIN"/>
    <property type="match status" value="1"/>
</dbReference>
<feature type="domain" description="Fibrinogen C-terminal" evidence="1">
    <location>
        <begin position="97"/>
        <end position="308"/>
    </location>
</feature>
<comment type="caution">
    <text evidence="2">The sequence shown here is derived from an EMBL/GenBank/DDBJ whole genome shotgun (WGS) entry which is preliminary data.</text>
</comment>
<dbReference type="InterPro" id="IPR036056">
    <property type="entry name" value="Fibrinogen-like_C"/>
</dbReference>
<dbReference type="SMART" id="SM00186">
    <property type="entry name" value="FBG"/>
    <property type="match status" value="1"/>
</dbReference>
<dbReference type="InterPro" id="IPR014716">
    <property type="entry name" value="Fibrinogen_a/b/g_C_1"/>
</dbReference>
<dbReference type="InterPro" id="IPR002181">
    <property type="entry name" value="Fibrinogen_a/b/g_C_dom"/>
</dbReference>
<dbReference type="EMBL" id="CAXIEN010000042">
    <property type="protein sequence ID" value="CAL1269600.1"/>
    <property type="molecule type" value="Genomic_DNA"/>
</dbReference>
<dbReference type="Gene3D" id="3.90.215.10">
    <property type="entry name" value="Gamma Fibrinogen, chain A, domain 1"/>
    <property type="match status" value="1"/>
</dbReference>
<dbReference type="SUPFAM" id="SSF56496">
    <property type="entry name" value="Fibrinogen C-terminal domain-like"/>
    <property type="match status" value="1"/>
</dbReference>
<protein>
    <recommendedName>
        <fullName evidence="1">Fibrinogen C-terminal domain-containing protein</fullName>
    </recommendedName>
</protein>
<sequence length="308" mass="36342">MENFYFFCASFFSYLIINYATELVMPGALEREKALALLETAEYLLSKAKDCFPSCKEDFLSSNRTDLGRKKQLTYIDISKNLIFDVRENFPTCNKAIAQYDKHMDCSEILRSAYTQSGVYTIWPRTRNTIGKPLRVYCDLETDGGGWTVIQRRGKYPYQQDFQRDWESYKNGFGNITQEFWLGNENIRLLCAYECKIRFDFQAKNGEKRFATYQRFQLFGTYSIYITDYFGNAGDSMKHHNYFEFSTKDRGNIEKAKDFQGGWWYGDAVYANLNGMYQPGKNTKQNVHWWEFREYDNLAKVEIKVMPK</sequence>
<evidence type="ECO:0000313" key="2">
    <source>
        <dbReference type="EMBL" id="CAL1269599.1"/>
    </source>
</evidence>
<evidence type="ECO:0000313" key="3">
    <source>
        <dbReference type="Proteomes" id="UP001497382"/>
    </source>
</evidence>
<accession>A0AAV1ZER8</accession>
<dbReference type="Pfam" id="PF00147">
    <property type="entry name" value="Fibrinogen_C"/>
    <property type="match status" value="1"/>
</dbReference>
<gene>
    <name evidence="2" type="ORF">LARSCL_LOCUS4835</name>
</gene>
<evidence type="ECO:0000259" key="1">
    <source>
        <dbReference type="PROSITE" id="PS51406"/>
    </source>
</evidence>
<reference evidence="2 3" key="1">
    <citation type="submission" date="2024-04" db="EMBL/GenBank/DDBJ databases">
        <authorList>
            <person name="Rising A."/>
            <person name="Reimegard J."/>
            <person name="Sonavane S."/>
            <person name="Akerstrom W."/>
            <person name="Nylinder S."/>
            <person name="Hedman E."/>
            <person name="Kallberg Y."/>
        </authorList>
    </citation>
    <scope>NUCLEOTIDE SEQUENCE [LARGE SCALE GENOMIC DNA]</scope>
</reference>
<dbReference type="CDD" id="cd00087">
    <property type="entry name" value="FReD"/>
    <property type="match status" value="1"/>
</dbReference>
<dbReference type="InterPro" id="IPR050373">
    <property type="entry name" value="Fibrinogen_C-term_domain"/>
</dbReference>
<name>A0AAV1ZER8_9ARAC</name>
<dbReference type="NCBIfam" id="NF040941">
    <property type="entry name" value="GGGWT_bact"/>
    <property type="match status" value="1"/>
</dbReference>
<dbReference type="Proteomes" id="UP001497382">
    <property type="component" value="Unassembled WGS sequence"/>
</dbReference>
<dbReference type="GO" id="GO:0005615">
    <property type="term" value="C:extracellular space"/>
    <property type="evidence" value="ECO:0007669"/>
    <property type="project" value="TreeGrafter"/>
</dbReference>
<keyword evidence="3" id="KW-1185">Reference proteome</keyword>
<dbReference type="PROSITE" id="PS51406">
    <property type="entry name" value="FIBRINOGEN_C_2"/>
    <property type="match status" value="1"/>
</dbReference>
<dbReference type="EMBL" id="CAXIEN010000042">
    <property type="protein sequence ID" value="CAL1269599.1"/>
    <property type="molecule type" value="Genomic_DNA"/>
</dbReference>
<organism evidence="2 3">
    <name type="scientific">Larinioides sclopetarius</name>
    <dbReference type="NCBI Taxonomy" id="280406"/>
    <lineage>
        <taxon>Eukaryota</taxon>
        <taxon>Metazoa</taxon>
        <taxon>Ecdysozoa</taxon>
        <taxon>Arthropoda</taxon>
        <taxon>Chelicerata</taxon>
        <taxon>Arachnida</taxon>
        <taxon>Araneae</taxon>
        <taxon>Araneomorphae</taxon>
        <taxon>Entelegynae</taxon>
        <taxon>Araneoidea</taxon>
        <taxon>Araneidae</taxon>
        <taxon>Larinioides</taxon>
    </lineage>
</organism>